<comment type="similarity">
    <text evidence="1">Belongs to the 3-oxoacid CoA-transferase subunit B family.</text>
</comment>
<gene>
    <name evidence="2" type="ORF">EFK50_21600</name>
</gene>
<dbReference type="RefSeq" id="WP_123229687.1">
    <property type="nucleotide sequence ID" value="NZ_RJSE01000016.1"/>
</dbReference>
<evidence type="ECO:0000256" key="1">
    <source>
        <dbReference type="ARBA" id="ARBA00007047"/>
    </source>
</evidence>
<keyword evidence="3" id="KW-1185">Reference proteome</keyword>
<dbReference type="PANTHER" id="PTHR43293">
    <property type="entry name" value="ACETATE COA-TRANSFERASE YDIF"/>
    <property type="match status" value="1"/>
</dbReference>
<accession>A0A3N0C925</accession>
<proteinExistence type="inferred from homology"/>
<protein>
    <submittedName>
        <fullName evidence="2">CoA-transferase</fullName>
    </submittedName>
</protein>
<name>A0A3N0C925_9ACTN</name>
<dbReference type="InterPro" id="IPR004165">
    <property type="entry name" value="CoA_trans_fam_I"/>
</dbReference>
<dbReference type="SUPFAM" id="SSF100950">
    <property type="entry name" value="NagB/RpiA/CoA transferase-like"/>
    <property type="match status" value="1"/>
</dbReference>
<dbReference type="InterPro" id="IPR037171">
    <property type="entry name" value="NagB/RpiA_transferase-like"/>
</dbReference>
<dbReference type="Pfam" id="PF01144">
    <property type="entry name" value="CoA_trans"/>
    <property type="match status" value="1"/>
</dbReference>
<dbReference type="EMBL" id="RJSE01000016">
    <property type="protein sequence ID" value="RNL59985.1"/>
    <property type="molecule type" value="Genomic_DNA"/>
</dbReference>
<dbReference type="Gene3D" id="3.40.1080.10">
    <property type="entry name" value="Glutaconate Coenzyme A-transferase"/>
    <property type="match status" value="1"/>
</dbReference>
<evidence type="ECO:0000313" key="3">
    <source>
        <dbReference type="Proteomes" id="UP000267128"/>
    </source>
</evidence>
<dbReference type="GO" id="GO:0008410">
    <property type="term" value="F:CoA-transferase activity"/>
    <property type="evidence" value="ECO:0007669"/>
    <property type="project" value="InterPro"/>
</dbReference>
<dbReference type="OrthoDB" id="9813111at2"/>
<evidence type="ECO:0000313" key="2">
    <source>
        <dbReference type="EMBL" id="RNL59985.1"/>
    </source>
</evidence>
<comment type="caution">
    <text evidence="2">The sequence shown here is derived from an EMBL/GenBank/DDBJ whole genome shotgun (WGS) entry which is preliminary data.</text>
</comment>
<organism evidence="2 3">
    <name type="scientific">Nocardioides marmoriginsengisoli</name>
    <dbReference type="NCBI Taxonomy" id="661483"/>
    <lineage>
        <taxon>Bacteria</taxon>
        <taxon>Bacillati</taxon>
        <taxon>Actinomycetota</taxon>
        <taxon>Actinomycetes</taxon>
        <taxon>Propionibacteriales</taxon>
        <taxon>Nocardioidaceae</taxon>
        <taxon>Nocardioides</taxon>
    </lineage>
</organism>
<keyword evidence="2" id="KW-0808">Transferase</keyword>
<reference evidence="2 3" key="1">
    <citation type="submission" date="2018-11" db="EMBL/GenBank/DDBJ databases">
        <authorList>
            <person name="Li F."/>
        </authorList>
    </citation>
    <scope>NUCLEOTIDE SEQUENCE [LARGE SCALE GENOMIC DNA]</scope>
    <source>
        <strain evidence="2 3">Gsoil 097</strain>
    </source>
</reference>
<dbReference type="AlphaFoldDB" id="A0A3N0C925"/>
<dbReference type="PANTHER" id="PTHR43293:SF3">
    <property type="entry name" value="CHOLESTEROL RING-CLEAVING HYDROLASE IPDB SUBUNIT"/>
    <property type="match status" value="1"/>
</dbReference>
<dbReference type="SMART" id="SM00882">
    <property type="entry name" value="CoA_trans"/>
    <property type="match status" value="1"/>
</dbReference>
<dbReference type="Proteomes" id="UP000267128">
    <property type="component" value="Unassembled WGS sequence"/>
</dbReference>
<sequence>MTEYSRAEVCAAAIADAFKDDGEIFASPMGMLPMLGVRLAKLTSNPDLVISDGESLYLGGVPPLFAKADVVEGWIPFRRVFDVVAYGKRHVMMGATQVDRHGNQNISAIGDFAQPKRQLLGSRGAPGNTVNNRTSYWVPRHSPKVFVEQVDIVSGVGPARAKAAGPGASKYNDIHRIVSNLGVFDVRGDGDTVRLLSVHPGVSVDDVVAATGFALAVDADVPVTREPTESELMIIRNVLDPKNLRDREVPPVDAGATQ</sequence>